<proteinExistence type="predicted"/>
<evidence type="ECO:0000256" key="1">
    <source>
        <dbReference type="SAM" id="Phobius"/>
    </source>
</evidence>
<dbReference type="Gene3D" id="3.40.50.150">
    <property type="entry name" value="Vaccinia Virus protein VP39"/>
    <property type="match status" value="1"/>
</dbReference>
<dbReference type="InterPro" id="IPR012901">
    <property type="entry name" value="CARME"/>
</dbReference>
<dbReference type="STRING" id="1245745.A0A0A2V9N4"/>
<gene>
    <name evidence="2" type="ORF">BBAD15_g10153</name>
</gene>
<accession>A0A0A2V9N4</accession>
<organism evidence="2 3">
    <name type="scientific">Beauveria bassiana D1-5</name>
    <dbReference type="NCBI Taxonomy" id="1245745"/>
    <lineage>
        <taxon>Eukaryota</taxon>
        <taxon>Fungi</taxon>
        <taxon>Dikarya</taxon>
        <taxon>Ascomycota</taxon>
        <taxon>Pezizomycotina</taxon>
        <taxon>Sordariomycetes</taxon>
        <taxon>Hypocreomycetidae</taxon>
        <taxon>Hypocreales</taxon>
        <taxon>Cordycipitaceae</taxon>
        <taxon>Beauveria</taxon>
    </lineage>
</organism>
<dbReference type="SMART" id="SM01296">
    <property type="entry name" value="N2227"/>
    <property type="match status" value="1"/>
</dbReference>
<sequence>MVQRDNLLPVAFGGVLISLVMMLAMPFNLLVVGALATFLLGILGSFYSGDAMGKVKSAVTSTEIFAEQIPSQTMHDSEDAIDMLESFRRAQEPIKGSRHESEKERLLQSLRRDRNWSSTHPRHRLLDALFGFQSYYERQQVELERFRGLYKHLGKKHKTLLDLHIQYSSKFDRVDEHLLINQRLCDKIVQTALAYYQIPPAELKKHAAETLSAGKRADRTSVSQALKHYVRDWSSSGHTESEETFPALLGTLEALFPNRKEREQDAPPLRVLLPGSGVNRLAHEVAKLGGFEVTANEWSAYMNVAYRFLETFPDTNASSFHPFADTWSHHITEDDMVRTIRFPEVDVDRSAVLLVEGDFTTVFNHEPGSYDVLLTYFFIDTARNLMMYFDTITKLLKPGGYWINLGPLLYGTGPLVQLSLEEIISVTETMGYDYVETEENYGSLTIPGRTVRGMRAVYSFNDKALTTSAYKAQFWVARKQ</sequence>
<dbReference type="PANTHER" id="PTHR12303:SF13">
    <property type="match status" value="1"/>
</dbReference>
<dbReference type="eggNOG" id="KOG2798">
    <property type="taxonomic scope" value="Eukaryota"/>
</dbReference>
<dbReference type="SUPFAM" id="SSF53335">
    <property type="entry name" value="S-adenosyl-L-methionine-dependent methyltransferases"/>
    <property type="match status" value="1"/>
</dbReference>
<keyword evidence="1" id="KW-0472">Membrane</keyword>
<reference evidence="2 3" key="1">
    <citation type="submission" date="2012-10" db="EMBL/GenBank/DDBJ databases">
        <title>Genome sequencing and analysis of entomopathogenic fungi Beauveria bassiana D1-5.</title>
        <authorList>
            <person name="Li Q."/>
            <person name="Wang L."/>
            <person name="Zhang Z."/>
            <person name="Wang Q."/>
            <person name="Ren J."/>
            <person name="Wang M."/>
            <person name="Xu W."/>
            <person name="Wang J."/>
            <person name="Lu Y."/>
            <person name="Du Q."/>
            <person name="Sun Z."/>
        </authorList>
    </citation>
    <scope>NUCLEOTIDE SEQUENCE [LARGE SCALE GENOMIC DNA]</scope>
    <source>
        <strain evidence="2 3">D1-5</strain>
    </source>
</reference>
<dbReference type="EMBL" id="ANFO01001045">
    <property type="protein sequence ID" value="KGQ04591.1"/>
    <property type="molecule type" value="Genomic_DNA"/>
</dbReference>
<dbReference type="Proteomes" id="UP000030106">
    <property type="component" value="Unassembled WGS sequence"/>
</dbReference>
<dbReference type="HOGENOM" id="CLU_030612_2_0_1"/>
<protein>
    <submittedName>
        <fullName evidence="2">Uncharacterized protein</fullName>
    </submittedName>
</protein>
<evidence type="ECO:0000313" key="3">
    <source>
        <dbReference type="Proteomes" id="UP000030106"/>
    </source>
</evidence>
<dbReference type="OrthoDB" id="978at2759"/>
<keyword evidence="1" id="KW-1133">Transmembrane helix</keyword>
<dbReference type="Pfam" id="PF07942">
    <property type="entry name" value="CARME"/>
    <property type="match status" value="1"/>
</dbReference>
<dbReference type="GO" id="GO:0008757">
    <property type="term" value="F:S-adenosylmethionine-dependent methyltransferase activity"/>
    <property type="evidence" value="ECO:0007669"/>
    <property type="project" value="InterPro"/>
</dbReference>
<dbReference type="PANTHER" id="PTHR12303">
    <property type="entry name" value="CARNOSINE N-METHYLTRANSFERASE"/>
    <property type="match status" value="1"/>
</dbReference>
<dbReference type="AlphaFoldDB" id="A0A0A2V9N4"/>
<feature type="transmembrane region" description="Helical" evidence="1">
    <location>
        <begin position="7"/>
        <end position="24"/>
    </location>
</feature>
<comment type="caution">
    <text evidence="2">The sequence shown here is derived from an EMBL/GenBank/DDBJ whole genome shotgun (WGS) entry which is preliminary data.</text>
</comment>
<name>A0A0A2V9N4_BEABA</name>
<dbReference type="InterPro" id="IPR029063">
    <property type="entry name" value="SAM-dependent_MTases_sf"/>
</dbReference>
<evidence type="ECO:0000313" key="2">
    <source>
        <dbReference type="EMBL" id="KGQ04591.1"/>
    </source>
</evidence>
<keyword evidence="1" id="KW-0812">Transmembrane</keyword>